<evidence type="ECO:0000256" key="1">
    <source>
        <dbReference type="ARBA" id="ARBA00022475"/>
    </source>
</evidence>
<evidence type="ECO:0000256" key="7">
    <source>
        <dbReference type="ARBA" id="ARBA00023209"/>
    </source>
</evidence>
<feature type="modified residue" description="Pyruvic acid (Ser); by autocatalysis" evidence="11">
    <location>
        <position position="177"/>
    </location>
</feature>
<comment type="pathway">
    <text evidence="11">Phospholipid metabolism; phosphatidylethanolamine biosynthesis; phosphatidylethanolamine from CDP-diacylglycerol: step 2/2.</text>
</comment>
<evidence type="ECO:0000256" key="4">
    <source>
        <dbReference type="ARBA" id="ARBA00023098"/>
    </source>
</evidence>
<protein>
    <recommendedName>
        <fullName evidence="11">Phosphatidylserine decarboxylase proenzyme</fullName>
        <ecNumber evidence="11">4.1.1.65</ecNumber>
    </recommendedName>
    <component>
        <recommendedName>
            <fullName evidence="11">Phosphatidylserine decarboxylase alpha chain</fullName>
        </recommendedName>
    </component>
    <component>
        <recommendedName>
            <fullName evidence="11">Phosphatidylserine decarboxylase beta chain</fullName>
        </recommendedName>
    </component>
</protein>
<comment type="function">
    <text evidence="11">Catalyzes the formation of phosphatidylethanolamine (PtdEtn) from phosphatidylserine (PtdSer).</text>
</comment>
<keyword evidence="8 11" id="KW-0456">Lyase</keyword>
<evidence type="ECO:0000256" key="11">
    <source>
        <dbReference type="HAMAP-Rule" id="MF_00664"/>
    </source>
</evidence>
<comment type="subunit">
    <text evidence="11">Heterodimer of a large membrane-associated beta subunit and a small pyruvoyl-containing alpha subunit.</text>
</comment>
<feature type="site" description="Cleavage (non-hydrolytic); by autocatalysis" evidence="11">
    <location>
        <begin position="176"/>
        <end position="177"/>
    </location>
</feature>
<keyword evidence="3 11" id="KW-0210">Decarboxylase</keyword>
<keyword evidence="7 11" id="KW-0594">Phospholipid biosynthesis</keyword>
<keyword evidence="1 11" id="KW-1003">Cell membrane</keyword>
<dbReference type="HAMAP" id="MF_00664">
    <property type="entry name" value="PS_decarb_PSD_A"/>
    <property type="match status" value="1"/>
</dbReference>
<comment type="PTM">
    <text evidence="11">Is synthesized initially as an inactive proenzyme. Formation of the active enzyme involves a self-maturation process in which the active site pyruvoyl group is generated from an internal serine residue via an autocatalytic post-translational modification. Two non-identical subunits are generated from the proenzyme in this reaction, and the pyruvate is formed at the N-terminus of the alpha chain, which is derived from the carboxyl end of the proenzyme. The post-translation cleavage follows an unusual pathway, termed non-hydrolytic serinolysis, in which the side chain hydroxyl group of the serine supplies its oxygen atom to form the C-terminus of the beta chain, while the remainder of the serine residue undergoes an oxidative deamination to produce ammonia and the pyruvoyl prosthetic group on the alpha chain.</text>
</comment>
<keyword evidence="10 11" id="KW-0670">Pyruvate</keyword>
<dbReference type="AlphaFoldDB" id="A0A2N7PNG6"/>
<keyword evidence="5 11" id="KW-0472">Membrane</keyword>
<keyword evidence="9 11" id="KW-1208">Phospholipid metabolism</keyword>
<evidence type="ECO:0000256" key="2">
    <source>
        <dbReference type="ARBA" id="ARBA00022516"/>
    </source>
</evidence>
<evidence type="ECO:0000256" key="3">
    <source>
        <dbReference type="ARBA" id="ARBA00022793"/>
    </source>
</evidence>
<keyword evidence="2 11" id="KW-0444">Lipid biosynthesis</keyword>
<comment type="cofactor">
    <cofactor evidence="11">
        <name>pyruvate</name>
        <dbReference type="ChEBI" id="CHEBI:15361"/>
    </cofactor>
    <text evidence="11">Binds 1 pyruvoyl group covalently per subunit.</text>
</comment>
<feature type="active site" description="Schiff-base intermediate with substrate; via pyruvic acid" evidence="11">
    <location>
        <position position="177"/>
    </location>
</feature>
<comment type="similarity">
    <text evidence="11">Belongs to the phosphatidylserine decarboxylase family. PSD-A subfamily.</text>
</comment>
<dbReference type="NCBIfam" id="NF003685">
    <property type="entry name" value="PRK05305.2-5"/>
    <property type="match status" value="1"/>
</dbReference>
<evidence type="ECO:0000313" key="13">
    <source>
        <dbReference type="Proteomes" id="UP000235460"/>
    </source>
</evidence>
<dbReference type="EMBL" id="PNIK01000058">
    <property type="protein sequence ID" value="PMP67115.1"/>
    <property type="molecule type" value="Genomic_DNA"/>
</dbReference>
<evidence type="ECO:0000256" key="8">
    <source>
        <dbReference type="ARBA" id="ARBA00023239"/>
    </source>
</evidence>
<dbReference type="EC" id="4.1.1.65" evidence="11"/>
<organism evidence="12 13">
    <name type="scientific">Thermodesulfobacterium geofontis</name>
    <dbReference type="NCBI Taxonomy" id="1295609"/>
    <lineage>
        <taxon>Bacteria</taxon>
        <taxon>Pseudomonadati</taxon>
        <taxon>Thermodesulfobacteriota</taxon>
        <taxon>Thermodesulfobacteria</taxon>
        <taxon>Thermodesulfobacteriales</taxon>
        <taxon>Thermodesulfobacteriaceae</taxon>
        <taxon>Thermodesulfobacterium</taxon>
    </lineage>
</organism>
<dbReference type="GO" id="GO:0005886">
    <property type="term" value="C:plasma membrane"/>
    <property type="evidence" value="ECO:0007669"/>
    <property type="project" value="UniProtKB-SubCell"/>
</dbReference>
<dbReference type="Pfam" id="PF02666">
    <property type="entry name" value="PS_Dcarbxylase"/>
    <property type="match status" value="1"/>
</dbReference>
<comment type="caution">
    <text evidence="12">The sequence shown here is derived from an EMBL/GenBank/DDBJ whole genome shotgun (WGS) entry which is preliminary data.</text>
</comment>
<comment type="subcellular location">
    <subcellularLocation>
        <location evidence="11">Cell membrane</location>
        <topology evidence="11">Peripheral membrane protein</topology>
    </subcellularLocation>
</comment>
<evidence type="ECO:0000256" key="9">
    <source>
        <dbReference type="ARBA" id="ARBA00023264"/>
    </source>
</evidence>
<keyword evidence="4 11" id="KW-0443">Lipid metabolism</keyword>
<evidence type="ECO:0000256" key="5">
    <source>
        <dbReference type="ARBA" id="ARBA00023136"/>
    </source>
</evidence>
<dbReference type="InterPro" id="IPR033175">
    <property type="entry name" value="PSD-A"/>
</dbReference>
<proteinExistence type="inferred from homology"/>
<keyword evidence="6 11" id="KW-0865">Zymogen</keyword>
<dbReference type="PANTHER" id="PTHR35809">
    <property type="entry name" value="ARCHAETIDYLSERINE DECARBOXYLASE PROENZYME-RELATED"/>
    <property type="match status" value="1"/>
</dbReference>
<dbReference type="GO" id="GO:0006646">
    <property type="term" value="P:phosphatidylethanolamine biosynthetic process"/>
    <property type="evidence" value="ECO:0007669"/>
    <property type="project" value="UniProtKB-UniRule"/>
</dbReference>
<dbReference type="PANTHER" id="PTHR35809:SF1">
    <property type="entry name" value="ARCHAETIDYLSERINE DECARBOXYLASE PROENZYME-RELATED"/>
    <property type="match status" value="1"/>
</dbReference>
<accession>A0A2N7PNG6</accession>
<dbReference type="Proteomes" id="UP000235460">
    <property type="component" value="Unassembled WGS sequence"/>
</dbReference>
<evidence type="ECO:0000256" key="10">
    <source>
        <dbReference type="ARBA" id="ARBA00023317"/>
    </source>
</evidence>
<sequence>MIHREGFPWIIYPLIFSATAFIFKKKKLALAGLTLSSLNAYFFRNPKRESALNPELIISPADGKVVLCKIEEKKDWYQGALWRIGIFMRLWDVHINRSPVTGKILKMSYFRGEKNPAFKDSTFSKNEKQIYLIEREDGCPFWVVQIAGLITRRIKSFVLPGDDVVAGDPIGIIKFGSRVELFFPLENAEIYIKEGHRVFAGETVLGRIPLKTS</sequence>
<gene>
    <name evidence="11" type="primary">psd</name>
    <name evidence="12" type="ORF">C0190_03870</name>
</gene>
<comment type="catalytic activity">
    <reaction evidence="11">
        <text>a 1,2-diacyl-sn-glycero-3-phospho-L-serine + H(+) = a 1,2-diacyl-sn-glycero-3-phosphoethanolamine + CO2</text>
        <dbReference type="Rhea" id="RHEA:20828"/>
        <dbReference type="ChEBI" id="CHEBI:15378"/>
        <dbReference type="ChEBI" id="CHEBI:16526"/>
        <dbReference type="ChEBI" id="CHEBI:57262"/>
        <dbReference type="ChEBI" id="CHEBI:64612"/>
        <dbReference type="EC" id="4.1.1.65"/>
    </reaction>
</comment>
<dbReference type="UniPathway" id="UPA00558">
    <property type="reaction ID" value="UER00616"/>
</dbReference>
<evidence type="ECO:0000313" key="12">
    <source>
        <dbReference type="EMBL" id="PMP67115.1"/>
    </source>
</evidence>
<dbReference type="GO" id="GO:0004609">
    <property type="term" value="F:phosphatidylserine decarboxylase activity"/>
    <property type="evidence" value="ECO:0007669"/>
    <property type="project" value="UniProtKB-UniRule"/>
</dbReference>
<reference evidence="12 13" key="1">
    <citation type="submission" date="2018-01" db="EMBL/GenBank/DDBJ databases">
        <title>Metagenomic assembled genomes from two thermal pools in the Uzon Caldera, Kamchatka, Russia.</title>
        <authorList>
            <person name="Wilkins L."/>
            <person name="Ettinger C."/>
        </authorList>
    </citation>
    <scope>NUCLEOTIDE SEQUENCE [LARGE SCALE GENOMIC DNA]</scope>
    <source>
        <strain evidence="12">ZAV-08</strain>
    </source>
</reference>
<name>A0A2N7PNG6_9BACT</name>
<feature type="chain" id="PRO_5023262642" description="Phosphatidylserine decarboxylase alpha chain" evidence="11">
    <location>
        <begin position="177"/>
        <end position="213"/>
    </location>
</feature>
<evidence type="ECO:0000256" key="6">
    <source>
        <dbReference type="ARBA" id="ARBA00023145"/>
    </source>
</evidence>
<dbReference type="InterPro" id="IPR003817">
    <property type="entry name" value="PS_Dcarbxylase"/>
</dbReference>
<feature type="chain" id="PRO_5023262641" description="Phosphatidylserine decarboxylase beta chain" evidence="11">
    <location>
        <begin position="1"/>
        <end position="176"/>
    </location>
</feature>